<sequence>IVWQSTCRSCQTRLDPTSVSLCLSLSRRPDNCRLLRRPSRTPSVVVAPSVSVSARHGAPGSRVGRRRQSRRGAQRSREDVHRRTQLAD</sequence>
<name>A0A653DC08_CALMS</name>
<accession>A0A653DC08</accession>
<dbReference type="AlphaFoldDB" id="A0A653DC08"/>
<proteinExistence type="predicted"/>
<evidence type="ECO:0000313" key="2">
    <source>
        <dbReference type="EMBL" id="VEN57740.1"/>
    </source>
</evidence>
<feature type="compositionally biased region" description="Low complexity" evidence="1">
    <location>
        <begin position="46"/>
        <end position="55"/>
    </location>
</feature>
<feature type="region of interest" description="Disordered" evidence="1">
    <location>
        <begin position="46"/>
        <end position="88"/>
    </location>
</feature>
<dbReference type="EMBL" id="CAACVG010011279">
    <property type="protein sequence ID" value="VEN57740.1"/>
    <property type="molecule type" value="Genomic_DNA"/>
</dbReference>
<protein>
    <submittedName>
        <fullName evidence="2">Uncharacterized protein</fullName>
    </submittedName>
</protein>
<gene>
    <name evidence="2" type="ORF">CALMAC_LOCUS16295</name>
</gene>
<feature type="compositionally biased region" description="Basic residues" evidence="1">
    <location>
        <begin position="63"/>
        <end position="74"/>
    </location>
</feature>
<keyword evidence="3" id="KW-1185">Reference proteome</keyword>
<dbReference type="Proteomes" id="UP000410492">
    <property type="component" value="Unassembled WGS sequence"/>
</dbReference>
<reference evidence="2 3" key="1">
    <citation type="submission" date="2019-01" db="EMBL/GenBank/DDBJ databases">
        <authorList>
            <person name="Sayadi A."/>
        </authorList>
    </citation>
    <scope>NUCLEOTIDE SEQUENCE [LARGE SCALE GENOMIC DNA]</scope>
</reference>
<evidence type="ECO:0000313" key="3">
    <source>
        <dbReference type="Proteomes" id="UP000410492"/>
    </source>
</evidence>
<evidence type="ECO:0000256" key="1">
    <source>
        <dbReference type="SAM" id="MobiDB-lite"/>
    </source>
</evidence>
<organism evidence="2 3">
    <name type="scientific">Callosobruchus maculatus</name>
    <name type="common">Southern cowpea weevil</name>
    <name type="synonym">Pulse bruchid</name>
    <dbReference type="NCBI Taxonomy" id="64391"/>
    <lineage>
        <taxon>Eukaryota</taxon>
        <taxon>Metazoa</taxon>
        <taxon>Ecdysozoa</taxon>
        <taxon>Arthropoda</taxon>
        <taxon>Hexapoda</taxon>
        <taxon>Insecta</taxon>
        <taxon>Pterygota</taxon>
        <taxon>Neoptera</taxon>
        <taxon>Endopterygota</taxon>
        <taxon>Coleoptera</taxon>
        <taxon>Polyphaga</taxon>
        <taxon>Cucujiformia</taxon>
        <taxon>Chrysomeloidea</taxon>
        <taxon>Chrysomelidae</taxon>
        <taxon>Bruchinae</taxon>
        <taxon>Bruchini</taxon>
        <taxon>Callosobruchus</taxon>
    </lineage>
</organism>
<feature type="non-terminal residue" evidence="2">
    <location>
        <position position="1"/>
    </location>
</feature>